<sequence>MNDQSFERLMQLRYRITLDPAPEGGYVATIPDLPGCITQGETLDETWQNIQDAQAAWIQTALDQSIAIPMPSTPP</sequence>
<dbReference type="InterPro" id="IPR035069">
    <property type="entry name" value="TTHA1013/TTHA0281-like"/>
</dbReference>
<proteinExistence type="predicted"/>
<evidence type="ECO:0000313" key="3">
    <source>
        <dbReference type="Proteomes" id="UP000242705"/>
    </source>
</evidence>
<dbReference type="PANTHER" id="PTHR34504">
    <property type="entry name" value="ANTITOXIN HICB"/>
    <property type="match status" value="1"/>
</dbReference>
<dbReference type="Pfam" id="PF15919">
    <property type="entry name" value="HicB_lk_antitox"/>
    <property type="match status" value="1"/>
</dbReference>
<accession>A0A2T2WI12</accession>
<dbReference type="InterPro" id="IPR051404">
    <property type="entry name" value="TA_system_antitoxin"/>
</dbReference>
<evidence type="ECO:0000259" key="1">
    <source>
        <dbReference type="Pfam" id="PF15919"/>
    </source>
</evidence>
<dbReference type="EMBL" id="PXYX01000099">
    <property type="protein sequence ID" value="PSR21881.1"/>
    <property type="molecule type" value="Genomic_DNA"/>
</dbReference>
<dbReference type="SUPFAM" id="SSF143100">
    <property type="entry name" value="TTHA1013/TTHA0281-like"/>
    <property type="match status" value="1"/>
</dbReference>
<reference evidence="2 3" key="1">
    <citation type="journal article" date="2014" name="BMC Genomics">
        <title>Comparison of environmental and isolate Sulfobacillus genomes reveals diverse carbon, sulfur, nitrogen, and hydrogen metabolisms.</title>
        <authorList>
            <person name="Justice N.B."/>
            <person name="Norman A."/>
            <person name="Brown C.T."/>
            <person name="Singh A."/>
            <person name="Thomas B.C."/>
            <person name="Banfield J.F."/>
        </authorList>
    </citation>
    <scope>NUCLEOTIDE SEQUENCE [LARGE SCALE GENOMIC DNA]</scope>
    <source>
        <strain evidence="2">AMDSBA5</strain>
    </source>
</reference>
<dbReference type="InterPro" id="IPR031807">
    <property type="entry name" value="HicB-like"/>
</dbReference>
<gene>
    <name evidence="2" type="ORF">C7B47_17055</name>
</gene>
<organism evidence="2 3">
    <name type="scientific">Sulfobacillus thermosulfidooxidans</name>
    <dbReference type="NCBI Taxonomy" id="28034"/>
    <lineage>
        <taxon>Bacteria</taxon>
        <taxon>Bacillati</taxon>
        <taxon>Bacillota</taxon>
        <taxon>Clostridia</taxon>
        <taxon>Eubacteriales</taxon>
        <taxon>Clostridiales Family XVII. Incertae Sedis</taxon>
        <taxon>Sulfobacillus</taxon>
    </lineage>
</organism>
<evidence type="ECO:0000313" key="2">
    <source>
        <dbReference type="EMBL" id="PSR21881.1"/>
    </source>
</evidence>
<dbReference type="PANTHER" id="PTHR34504:SF2">
    <property type="entry name" value="UPF0150 PROTEIN SSL0259"/>
    <property type="match status" value="1"/>
</dbReference>
<name>A0A2T2WI12_SULTH</name>
<feature type="domain" description="HicB-like antitoxin of toxin-antitoxin system" evidence="1">
    <location>
        <begin position="14"/>
        <end position="72"/>
    </location>
</feature>
<comment type="caution">
    <text evidence="2">The sequence shown here is derived from an EMBL/GenBank/DDBJ whole genome shotgun (WGS) entry which is preliminary data.</text>
</comment>
<feature type="non-terminal residue" evidence="2">
    <location>
        <position position="75"/>
    </location>
</feature>
<dbReference type="AlphaFoldDB" id="A0A2T2WI12"/>
<dbReference type="Proteomes" id="UP000242705">
    <property type="component" value="Unassembled WGS sequence"/>
</dbReference>
<protein>
    <submittedName>
        <fullName evidence="2">Toxin-antitoxin system HicB family antitoxin</fullName>
    </submittedName>
</protein>
<dbReference type="Gene3D" id="3.30.160.250">
    <property type="match status" value="1"/>
</dbReference>